<dbReference type="BioCyc" id="LINT1085541:G11IQ-2637-MONOMER"/>
<name>N1UXM4_LEPIR</name>
<protein>
    <submittedName>
        <fullName evidence="1">Uncharacterized protein</fullName>
    </submittedName>
</protein>
<comment type="caution">
    <text evidence="1">The sequence shown here is derived from an EMBL/GenBank/DDBJ whole genome shotgun (WGS) entry which is preliminary data.</text>
</comment>
<evidence type="ECO:0000313" key="2">
    <source>
        <dbReference type="Proteomes" id="UP000012220"/>
    </source>
</evidence>
<dbReference type="EMBL" id="AHNY02000083">
    <property type="protein sequence ID" value="EMY26630.1"/>
    <property type="molecule type" value="Genomic_DNA"/>
</dbReference>
<proteinExistence type="predicted"/>
<dbReference type="Proteomes" id="UP000012220">
    <property type="component" value="Unassembled WGS sequence"/>
</dbReference>
<dbReference type="AlphaFoldDB" id="N1UXM4"/>
<accession>N1UXM4</accession>
<sequence length="48" mass="5378">MTLKDSKPELIKLYSSLGKIITSSLEQQEVLSAVMEEVRLFLVLKIGV</sequence>
<reference evidence="1 2" key="1">
    <citation type="submission" date="2013-02" db="EMBL/GenBank/DDBJ databases">
        <authorList>
            <person name="Harkins D.M."/>
            <person name="Durkin A.S."/>
            <person name="Brinkac L.M."/>
            <person name="Haft D.H."/>
            <person name="Selengut J.D."/>
            <person name="Sanka R."/>
            <person name="DePew J."/>
            <person name="Purushe J."/>
            <person name="Picardeau M."/>
            <person name="Werts C."/>
            <person name="Goarant C."/>
            <person name="Vinetz J.M."/>
            <person name="Sutton G.G."/>
            <person name="Nierman W.C."/>
            <person name="Fouts D.E."/>
        </authorList>
    </citation>
    <scope>NUCLEOTIDE SEQUENCE [LARGE SCALE GENOMIC DNA]</scope>
    <source>
        <strain evidence="1 2">200703203</strain>
    </source>
</reference>
<gene>
    <name evidence="1" type="ORF">LEP1GSC115_1390</name>
</gene>
<evidence type="ECO:0000313" key="1">
    <source>
        <dbReference type="EMBL" id="EMY26630.1"/>
    </source>
</evidence>
<organism evidence="1 2">
    <name type="scientific">Leptospira interrogans serovar Australis str. 200703203</name>
    <dbReference type="NCBI Taxonomy" id="1085541"/>
    <lineage>
        <taxon>Bacteria</taxon>
        <taxon>Pseudomonadati</taxon>
        <taxon>Spirochaetota</taxon>
        <taxon>Spirochaetia</taxon>
        <taxon>Leptospirales</taxon>
        <taxon>Leptospiraceae</taxon>
        <taxon>Leptospira</taxon>
    </lineage>
</organism>